<organism evidence="4 5">
    <name type="scientific">Steinernema carpocapsae</name>
    <name type="common">Entomopathogenic nematode</name>
    <dbReference type="NCBI Taxonomy" id="34508"/>
    <lineage>
        <taxon>Eukaryota</taxon>
        <taxon>Metazoa</taxon>
        <taxon>Ecdysozoa</taxon>
        <taxon>Nematoda</taxon>
        <taxon>Chromadorea</taxon>
        <taxon>Rhabditida</taxon>
        <taxon>Tylenchina</taxon>
        <taxon>Panagrolaimomorpha</taxon>
        <taxon>Strongyloidoidea</taxon>
        <taxon>Steinernematidae</taxon>
        <taxon>Steinernema</taxon>
    </lineage>
</organism>
<evidence type="ECO:0000259" key="2">
    <source>
        <dbReference type="PROSITE" id="PS50055"/>
    </source>
</evidence>
<feature type="compositionally biased region" description="Pro residues" evidence="1">
    <location>
        <begin position="606"/>
        <end position="627"/>
    </location>
</feature>
<dbReference type="CDD" id="cd00047">
    <property type="entry name" value="PTPc"/>
    <property type="match status" value="1"/>
</dbReference>
<feature type="compositionally biased region" description="Basic and acidic residues" evidence="1">
    <location>
        <begin position="688"/>
        <end position="697"/>
    </location>
</feature>
<dbReference type="GO" id="GO:0004725">
    <property type="term" value="F:protein tyrosine phosphatase activity"/>
    <property type="evidence" value="ECO:0007669"/>
    <property type="project" value="InterPro"/>
</dbReference>
<dbReference type="InterPro" id="IPR000242">
    <property type="entry name" value="PTP_cat"/>
</dbReference>
<feature type="domain" description="Tyrosine specific protein phosphatases" evidence="3">
    <location>
        <begin position="369"/>
        <end position="422"/>
    </location>
</feature>
<reference evidence="4 5" key="1">
    <citation type="journal article" date="2015" name="Genome Biol.">
        <title>Comparative genomics of Steinernema reveals deeply conserved gene regulatory networks.</title>
        <authorList>
            <person name="Dillman A.R."/>
            <person name="Macchietto M."/>
            <person name="Porter C.F."/>
            <person name="Rogers A."/>
            <person name="Williams B."/>
            <person name="Antoshechkin I."/>
            <person name="Lee M.M."/>
            <person name="Goodwin Z."/>
            <person name="Lu X."/>
            <person name="Lewis E.E."/>
            <person name="Goodrich-Blair H."/>
            <person name="Stock S.P."/>
            <person name="Adams B.J."/>
            <person name="Sternberg P.W."/>
            <person name="Mortazavi A."/>
        </authorList>
    </citation>
    <scope>NUCLEOTIDE SEQUENCE [LARGE SCALE GENOMIC DNA]</scope>
    <source>
        <strain evidence="4 5">ALL</strain>
    </source>
</reference>
<dbReference type="Proteomes" id="UP000298663">
    <property type="component" value="Unassembled WGS sequence"/>
</dbReference>
<dbReference type="EMBL" id="AZBU02000012">
    <property type="protein sequence ID" value="TKR59729.1"/>
    <property type="molecule type" value="Genomic_DNA"/>
</dbReference>
<dbReference type="Pfam" id="PF00102">
    <property type="entry name" value="Y_phosphatase"/>
    <property type="match status" value="1"/>
</dbReference>
<evidence type="ECO:0000313" key="5">
    <source>
        <dbReference type="Proteomes" id="UP000298663"/>
    </source>
</evidence>
<dbReference type="OrthoDB" id="10253954at2759"/>
<dbReference type="Gene3D" id="3.90.190.10">
    <property type="entry name" value="Protein tyrosine phosphatase superfamily"/>
    <property type="match status" value="1"/>
</dbReference>
<feature type="domain" description="Tyrosine-protein phosphatase" evidence="2">
    <location>
        <begin position="202"/>
        <end position="431"/>
    </location>
</feature>
<gene>
    <name evidence="4" type="ORF">L596_029361</name>
</gene>
<evidence type="ECO:0008006" key="6">
    <source>
        <dbReference type="Google" id="ProtNLM"/>
    </source>
</evidence>
<keyword evidence="5" id="KW-1185">Reference proteome</keyword>
<dbReference type="AlphaFoldDB" id="A0A4U5LUE9"/>
<evidence type="ECO:0000256" key="1">
    <source>
        <dbReference type="SAM" id="MobiDB-lite"/>
    </source>
</evidence>
<dbReference type="InterPro" id="IPR000387">
    <property type="entry name" value="Tyr_Pase_dom"/>
</dbReference>
<dbReference type="PROSITE" id="PS50056">
    <property type="entry name" value="TYR_PHOSPHATASE_2"/>
    <property type="match status" value="1"/>
</dbReference>
<comment type="caution">
    <text evidence="4">The sequence shown here is derived from an EMBL/GenBank/DDBJ whole genome shotgun (WGS) entry which is preliminary data.</text>
</comment>
<feature type="region of interest" description="Disordered" evidence="1">
    <location>
        <begin position="465"/>
        <end position="697"/>
    </location>
</feature>
<dbReference type="InterPro" id="IPR029021">
    <property type="entry name" value="Prot-tyrosine_phosphatase-like"/>
</dbReference>
<dbReference type="InterPro" id="IPR016130">
    <property type="entry name" value="Tyr_Pase_AS"/>
</dbReference>
<feature type="compositionally biased region" description="Basic and acidic residues" evidence="1">
    <location>
        <begin position="478"/>
        <end position="509"/>
    </location>
</feature>
<dbReference type="SMART" id="SM00194">
    <property type="entry name" value="PTPc"/>
    <property type="match status" value="1"/>
</dbReference>
<feature type="compositionally biased region" description="Basic and acidic residues" evidence="1">
    <location>
        <begin position="114"/>
        <end position="127"/>
    </location>
</feature>
<reference evidence="4 5" key="2">
    <citation type="journal article" date="2019" name="G3 (Bethesda)">
        <title>Hybrid Assembly of the Genome of the Entomopathogenic Nematode Steinernema carpocapsae Identifies the X-Chromosome.</title>
        <authorList>
            <person name="Serra L."/>
            <person name="Macchietto M."/>
            <person name="Macias-Munoz A."/>
            <person name="McGill C.J."/>
            <person name="Rodriguez I.M."/>
            <person name="Rodriguez B."/>
            <person name="Murad R."/>
            <person name="Mortazavi A."/>
        </authorList>
    </citation>
    <scope>NUCLEOTIDE SEQUENCE [LARGE SCALE GENOMIC DNA]</scope>
    <source>
        <strain evidence="4 5">ALL</strain>
    </source>
</reference>
<dbReference type="SMART" id="SM00404">
    <property type="entry name" value="PTPc_motif"/>
    <property type="match status" value="1"/>
</dbReference>
<dbReference type="STRING" id="34508.A0A4U5LUE9"/>
<dbReference type="InterPro" id="IPR003595">
    <property type="entry name" value="Tyr_Pase_cat"/>
</dbReference>
<proteinExistence type="predicted"/>
<dbReference type="PROSITE" id="PS00383">
    <property type="entry name" value="TYR_PHOSPHATASE_1"/>
    <property type="match status" value="1"/>
</dbReference>
<feature type="region of interest" description="Disordered" evidence="1">
    <location>
        <begin position="74"/>
        <end position="145"/>
    </location>
</feature>
<evidence type="ECO:0000313" key="4">
    <source>
        <dbReference type="EMBL" id="TKR59729.1"/>
    </source>
</evidence>
<protein>
    <recommendedName>
        <fullName evidence="6">Protein-tyrosine-phosphatase</fullName>
    </recommendedName>
</protein>
<dbReference type="SUPFAM" id="SSF52799">
    <property type="entry name" value="(Phosphotyrosine protein) phosphatases II"/>
    <property type="match status" value="1"/>
</dbReference>
<evidence type="ECO:0000259" key="3">
    <source>
        <dbReference type="PROSITE" id="PS50056"/>
    </source>
</evidence>
<dbReference type="PRINTS" id="PR00700">
    <property type="entry name" value="PRTYPHPHTASE"/>
</dbReference>
<feature type="compositionally biased region" description="Basic and acidic residues" evidence="1">
    <location>
        <begin position="519"/>
        <end position="543"/>
    </location>
</feature>
<feature type="compositionally biased region" description="Basic and acidic residues" evidence="1">
    <location>
        <begin position="96"/>
        <end position="105"/>
    </location>
</feature>
<dbReference type="InterPro" id="IPR052782">
    <property type="entry name" value="Oocyte-zygote_transition_reg"/>
</dbReference>
<name>A0A4U5LUE9_STECR</name>
<sequence length="697" mass="78109">MLRASIEALMSGRIAHVTVLAEIISKDQLLIYWNLIQPRQNTRTIDSRQDSIASFQRSGAAVCGCSASERLDSASSEGRRIEVGVMSSSTKQAKQMKHDSVEQSSKKKKKRAIQHAEKTGESKESKSTSKSVLQSQRSVAAVTKTKEVTKTERDVYSPETKEKMRGFVEKVTQGGVHALRLQYAELKPFVPPDNAKTASDANPTKCRYKDVGCMDKTRIVLKWPPENKNDFVHANKVTHKLLDNTFICCQGPMDATVPDFWRMIWQERVKLIIMLCRCEELGKEKCAQYWPINKDESKSFFGLSIKAEKIDTSDPSFVQTRLLLTFDKEQRHVDHRQWTKWPDKSVPKTPMAPFRLLQHSRMYTKNPSVVHCSAGIGRTGTLVMIEMVFKALLQSKMPDVMQLTKDLRCQRLQAVQTEDQYVYVHYALMQLIHIKSIVPQHGIRSFCKEYENYLKILNANGGKQLPIDATNPPSLQQVKKDDYADETKIEAESRAKDKMSEKSSYDQSKRIKKNKGGRKLGDLRRTDTDKSKDSKTEKKKDEEVSSAPPYPDVEAKLADFQPVVEPFVSPPAPNASPPAANQFPESVGLDDAHAPPEEPPEAPMIQPSPEPCLAIPPSPSPAWPPVPAGFSATPAEPTPRFQYTPAKTHGPQCRRQEGDRVPALGPTFHQGARVSSRPAATSNSGGEQECRRLGTLF</sequence>
<dbReference type="PANTHER" id="PTHR46163">
    <property type="entry name" value="TYROSINE-PROTEIN PHOSPHATASE-RELATED"/>
    <property type="match status" value="1"/>
</dbReference>
<accession>A0A4U5LUE9</accession>
<dbReference type="PROSITE" id="PS50055">
    <property type="entry name" value="TYR_PHOSPHATASE_PTP"/>
    <property type="match status" value="1"/>
</dbReference>